<comment type="subcellular location">
    <subcellularLocation>
        <location evidence="2">Cell membrane</location>
        <topology evidence="2">Lipid-anchor</topology>
    </subcellularLocation>
</comment>
<comment type="caution">
    <text evidence="4">The sequence shown here is derived from an EMBL/GenBank/DDBJ whole genome shotgun (WGS) entry which is preliminary data.</text>
</comment>
<dbReference type="AlphaFoldDB" id="A0A4R5W4T9"/>
<name>A0A4R5W4T9_9BURK</name>
<proteinExistence type="inferred from homology"/>
<feature type="region of interest" description="Disordered" evidence="3">
    <location>
        <begin position="108"/>
        <end position="131"/>
    </location>
</feature>
<gene>
    <name evidence="4" type="ORF">E2I14_09060</name>
</gene>
<dbReference type="GO" id="GO:0015562">
    <property type="term" value="F:efflux transmembrane transporter activity"/>
    <property type="evidence" value="ECO:0007669"/>
    <property type="project" value="InterPro"/>
</dbReference>
<dbReference type="EMBL" id="SMYL01000003">
    <property type="protein sequence ID" value="TDK66599.1"/>
    <property type="molecule type" value="Genomic_DNA"/>
</dbReference>
<evidence type="ECO:0000313" key="5">
    <source>
        <dbReference type="Proteomes" id="UP000294829"/>
    </source>
</evidence>
<dbReference type="RefSeq" id="WP_133327643.1">
    <property type="nucleotide sequence ID" value="NZ_SMYL01000003.1"/>
</dbReference>
<evidence type="ECO:0000256" key="1">
    <source>
        <dbReference type="ARBA" id="ARBA00007613"/>
    </source>
</evidence>
<keyword evidence="2" id="KW-0449">Lipoprotein</keyword>
<keyword evidence="2" id="KW-0732">Signal</keyword>
<keyword evidence="2" id="KW-1134">Transmembrane beta strand</keyword>
<dbReference type="PANTHER" id="PTHR30203:SF33">
    <property type="entry name" value="BLR4455 PROTEIN"/>
    <property type="match status" value="1"/>
</dbReference>
<dbReference type="SUPFAM" id="SSF56954">
    <property type="entry name" value="Outer membrane efflux proteins (OEP)"/>
    <property type="match status" value="1"/>
</dbReference>
<dbReference type="Gene3D" id="1.20.1600.10">
    <property type="entry name" value="Outer membrane efflux proteins (OEP)"/>
    <property type="match status" value="1"/>
</dbReference>
<feature type="chain" id="PRO_5021036436" evidence="2">
    <location>
        <begin position="27"/>
        <end position="486"/>
    </location>
</feature>
<dbReference type="OrthoDB" id="9770517at2"/>
<evidence type="ECO:0000256" key="3">
    <source>
        <dbReference type="SAM" id="MobiDB-lite"/>
    </source>
</evidence>
<dbReference type="Proteomes" id="UP000294829">
    <property type="component" value="Unassembled WGS sequence"/>
</dbReference>
<keyword evidence="2" id="KW-0812">Transmembrane</keyword>
<dbReference type="Pfam" id="PF02321">
    <property type="entry name" value="OEP"/>
    <property type="match status" value="2"/>
</dbReference>
<dbReference type="InterPro" id="IPR010131">
    <property type="entry name" value="MdtP/NodT-like"/>
</dbReference>
<dbReference type="GO" id="GO:0005886">
    <property type="term" value="C:plasma membrane"/>
    <property type="evidence" value="ECO:0007669"/>
    <property type="project" value="UniProtKB-SubCell"/>
</dbReference>
<evidence type="ECO:0000313" key="4">
    <source>
        <dbReference type="EMBL" id="TDK66599.1"/>
    </source>
</evidence>
<dbReference type="PROSITE" id="PS51257">
    <property type="entry name" value="PROKAR_LIPOPROTEIN"/>
    <property type="match status" value="1"/>
</dbReference>
<organism evidence="4 5">
    <name type="scientific">Sapientia aquatica</name>
    <dbReference type="NCBI Taxonomy" id="1549640"/>
    <lineage>
        <taxon>Bacteria</taxon>
        <taxon>Pseudomonadati</taxon>
        <taxon>Pseudomonadota</taxon>
        <taxon>Betaproteobacteria</taxon>
        <taxon>Burkholderiales</taxon>
        <taxon>Oxalobacteraceae</taxon>
        <taxon>Sapientia</taxon>
    </lineage>
</organism>
<feature type="signal peptide" evidence="2">
    <location>
        <begin position="1"/>
        <end position="26"/>
    </location>
</feature>
<dbReference type="NCBIfam" id="TIGR01845">
    <property type="entry name" value="outer_NodT"/>
    <property type="match status" value="1"/>
</dbReference>
<dbReference type="Gene3D" id="2.20.200.10">
    <property type="entry name" value="Outer membrane efflux proteins (OEP)"/>
    <property type="match status" value="1"/>
</dbReference>
<dbReference type="InterPro" id="IPR003423">
    <property type="entry name" value="OMP_efflux"/>
</dbReference>
<keyword evidence="2" id="KW-0472">Membrane</keyword>
<reference evidence="4 5" key="1">
    <citation type="submission" date="2019-03" db="EMBL/GenBank/DDBJ databases">
        <title>Sapientia aquatica gen. nov., sp. nov., isolated from a crater lake.</title>
        <authorList>
            <person name="Felfoldi T."/>
            <person name="Szabo A."/>
            <person name="Toth E."/>
            <person name="Schumann P."/>
            <person name="Keki Z."/>
            <person name="Marialigeti K."/>
            <person name="Mathe I."/>
        </authorList>
    </citation>
    <scope>NUCLEOTIDE SEQUENCE [LARGE SCALE GENOMIC DNA]</scope>
    <source>
        <strain evidence="4 5">SA-152</strain>
    </source>
</reference>
<keyword evidence="2" id="KW-0564">Palmitate</keyword>
<accession>A0A4R5W4T9</accession>
<dbReference type="PANTHER" id="PTHR30203">
    <property type="entry name" value="OUTER MEMBRANE CATION EFFLUX PROTEIN"/>
    <property type="match status" value="1"/>
</dbReference>
<evidence type="ECO:0000256" key="2">
    <source>
        <dbReference type="RuleBase" id="RU362097"/>
    </source>
</evidence>
<keyword evidence="5" id="KW-1185">Reference proteome</keyword>
<protein>
    <submittedName>
        <fullName evidence="4">Efflux transporter outer membrane subunit</fullName>
    </submittedName>
</protein>
<sequence length="486" mass="51903">MTTKSNGAKTLFGLSIALLLGGCSLAPTYHAPAVALKADQWQDSLWKPAQAGDALPRQAWWQVYNDPVLDALQAKIDQSSPTLAIALARFDQANAFANGVQSGLFPSVDGGANASNNRQSDNRPLRGSNQPNVYKANTIGLGARYELDFWGRVRNLVQAGQAEAQASAADVETVRLSLHAQLADYYLNLRGTDAKITLLNTTIAAYQRALELTQRRHAGGVASGLDVARAQTQFSSVKAQLADIASKRAVLEHAIASLIGEPAMQFQLAVASEQLSVPEIPTAIPSTLLQRRPDISAAERRTAAANATIGVARAAYFPDFTLGAAVGYQNTGKGELLSSPNSFWSLGPSVVFNLFDAGKRDADVARAKAAFEASSAQYRATVLTAFQQVDDALSELHYAQRGEIEQAAAVKSAQTTLNLSLNRYREGAVNYLDVVTAQAAALSAQTYALDLHTQQLRYSVELIRALGGGWQADQAPTTPNSTFAQK</sequence>
<comment type="similarity">
    <text evidence="1 2">Belongs to the outer membrane factor (OMF) (TC 1.B.17) family.</text>
</comment>